<evidence type="ECO:0000313" key="2">
    <source>
        <dbReference type="Proteomes" id="UP001631969"/>
    </source>
</evidence>
<evidence type="ECO:0000313" key="1">
    <source>
        <dbReference type="EMBL" id="MFM9330887.1"/>
    </source>
</evidence>
<dbReference type="EMBL" id="JBJURJ010000015">
    <property type="protein sequence ID" value="MFM9330887.1"/>
    <property type="molecule type" value="Genomic_DNA"/>
</dbReference>
<name>A0ACC7P6B1_9BACL</name>
<protein>
    <submittedName>
        <fullName evidence="1">Glycosyltransferase family 4 protein</fullName>
        <ecNumber evidence="1">2.4.-.-</ecNumber>
    </submittedName>
</protein>
<gene>
    <name evidence="1" type="ORF">ACI1P1_21585</name>
</gene>
<proteinExistence type="predicted"/>
<dbReference type="Proteomes" id="UP001631969">
    <property type="component" value="Unassembled WGS sequence"/>
</dbReference>
<accession>A0ACC7P6B1</accession>
<keyword evidence="1" id="KW-0808">Transferase</keyword>
<dbReference type="EC" id="2.4.-.-" evidence="1"/>
<sequence>MKVLFVYYVPSGGVETLNRERCRALRNVGIEGHCLYYRWGAGLQNSTDFPVYVTTDDIAVKHILDTYQFDAVVAVTDHLAFPRLRLLGYTGKLVLEIQGYGPKHVAREQLTLAAPYIDAYANGLLNPCTPHIDALFSELFPGKPQFKFNNCFDHTRFTYREAPKHDAPIMAWLGRIEDNKNWREFLHIGHQLAEQVPNLEMWMFEDHTLSQPEEREKFMELISKLNLGKRLTVRSNVPHAQMQHYFSVIGDSGGFLCSTSKVEGAPYALLEAMSCRCPVLTSNSDGVSTSIYHNLTGKYYHLGDISHAVAEAKELMGNKGLREAIRAGAQQHVVNNFNPDLYCRQFTGMLQSL</sequence>
<organism evidence="1 2">
    <name type="scientific">Paenibacillus mesotrionivorans</name>
    <dbReference type="NCBI Taxonomy" id="3160968"/>
    <lineage>
        <taxon>Bacteria</taxon>
        <taxon>Bacillati</taxon>
        <taxon>Bacillota</taxon>
        <taxon>Bacilli</taxon>
        <taxon>Bacillales</taxon>
        <taxon>Paenibacillaceae</taxon>
        <taxon>Paenibacillus</taxon>
    </lineage>
</organism>
<keyword evidence="1" id="KW-0328">Glycosyltransferase</keyword>
<comment type="caution">
    <text evidence="1">The sequence shown here is derived from an EMBL/GenBank/DDBJ whole genome shotgun (WGS) entry which is preliminary data.</text>
</comment>
<keyword evidence="2" id="KW-1185">Reference proteome</keyword>
<reference evidence="1" key="1">
    <citation type="submission" date="2024-12" db="EMBL/GenBank/DDBJ databases">
        <authorList>
            <person name="Wu N."/>
        </authorList>
    </citation>
    <scope>NUCLEOTIDE SEQUENCE</scope>
    <source>
        <strain evidence="1">P15</strain>
    </source>
</reference>